<dbReference type="Proteomes" id="UP000193061">
    <property type="component" value="Unassembled WGS sequence"/>
</dbReference>
<evidence type="ECO:0000313" key="1">
    <source>
        <dbReference type="EMBL" id="SLN19493.1"/>
    </source>
</evidence>
<evidence type="ECO:0008006" key="3">
    <source>
        <dbReference type="Google" id="ProtNLM"/>
    </source>
</evidence>
<evidence type="ECO:0000313" key="2">
    <source>
        <dbReference type="Proteomes" id="UP000193061"/>
    </source>
</evidence>
<keyword evidence="2" id="KW-1185">Reference proteome</keyword>
<accession>A0A1X6YF46</accession>
<dbReference type="EMBL" id="FWFX01000002">
    <property type="protein sequence ID" value="SLN19493.1"/>
    <property type="molecule type" value="Genomic_DNA"/>
</dbReference>
<organism evidence="1 2">
    <name type="scientific">Roseovarius albus</name>
    <dbReference type="NCBI Taxonomy" id="1247867"/>
    <lineage>
        <taxon>Bacteria</taxon>
        <taxon>Pseudomonadati</taxon>
        <taxon>Pseudomonadota</taxon>
        <taxon>Alphaproteobacteria</taxon>
        <taxon>Rhodobacterales</taxon>
        <taxon>Roseobacteraceae</taxon>
        <taxon>Roseovarius</taxon>
    </lineage>
</organism>
<proteinExistence type="predicted"/>
<name>A0A1X6YF46_9RHOB</name>
<dbReference type="InterPro" id="IPR024524">
    <property type="entry name" value="DUF3800"/>
</dbReference>
<gene>
    <name evidence="1" type="ORF">ROA7450_00623</name>
</gene>
<dbReference type="Pfam" id="PF12686">
    <property type="entry name" value="DUF3800"/>
    <property type="match status" value="1"/>
</dbReference>
<dbReference type="AlphaFoldDB" id="A0A1X6YF46"/>
<sequence>MAYLFLDDSKHHRSGFSLAAFAICDTDPTEEMDALFREYGFDPGTFEFKSSATMNDNNNLQALRDSLKHFIARNCKMALCIVDSAEDTRKLGPASLTLLRSALKHPRLEGQQHEVFFDEGLFKHKSAAEALVAGDPELQDCNFHFEQDSKAVMGIQLADIMAHTCSIMLLEALGYITKKVIVNAPGDSVYDGLEVELGFEMWAGIRYAFLSQNKPNPKDGFDLANVDVYPWGLFIDESVNERIAPAAMDRFGENYLGCIH</sequence>
<dbReference type="RefSeq" id="WP_085804204.1">
    <property type="nucleotide sequence ID" value="NZ_FWFX01000002.1"/>
</dbReference>
<reference evidence="1 2" key="1">
    <citation type="submission" date="2017-03" db="EMBL/GenBank/DDBJ databases">
        <authorList>
            <person name="Afonso C.L."/>
            <person name="Miller P.J."/>
            <person name="Scott M.A."/>
            <person name="Spackman E."/>
            <person name="Goraichik I."/>
            <person name="Dimitrov K.M."/>
            <person name="Suarez D.L."/>
            <person name="Swayne D.E."/>
        </authorList>
    </citation>
    <scope>NUCLEOTIDE SEQUENCE [LARGE SCALE GENOMIC DNA]</scope>
    <source>
        <strain evidence="1 2">CECT 7450</strain>
    </source>
</reference>
<dbReference type="OrthoDB" id="977857at2"/>
<protein>
    <recommendedName>
        <fullName evidence="3">DUF3800 domain-containing protein</fullName>
    </recommendedName>
</protein>